<dbReference type="Proteomes" id="UP001187682">
    <property type="component" value="Unassembled WGS sequence"/>
</dbReference>
<dbReference type="SUPFAM" id="SSF53474">
    <property type="entry name" value="alpha/beta-Hydrolases"/>
    <property type="match status" value="1"/>
</dbReference>
<gene>
    <name evidence="2" type="ORF">DNG_01873</name>
</gene>
<comment type="caution">
    <text evidence="2">The sequence shown here is derived from an EMBL/GenBank/DDBJ whole genome shotgun (WGS) entry which is preliminary data.</text>
</comment>
<keyword evidence="2" id="KW-0645">Protease</keyword>
<dbReference type="GO" id="GO:0008233">
    <property type="term" value="F:peptidase activity"/>
    <property type="evidence" value="ECO:0007669"/>
    <property type="project" value="UniProtKB-KW"/>
</dbReference>
<dbReference type="FunFam" id="3.40.50.1820:FF:000255">
    <property type="entry name" value="Alpha/beta hydrolase, putative"/>
    <property type="match status" value="1"/>
</dbReference>
<protein>
    <submittedName>
        <fullName evidence="2">Probable YJU3 Serine protease, localizes to lipid particles</fullName>
    </submittedName>
</protein>
<proteinExistence type="predicted"/>
<organism evidence="2 3">
    <name type="scientific">Cephalotrichum gorgonifer</name>
    <dbReference type="NCBI Taxonomy" id="2041049"/>
    <lineage>
        <taxon>Eukaryota</taxon>
        <taxon>Fungi</taxon>
        <taxon>Dikarya</taxon>
        <taxon>Ascomycota</taxon>
        <taxon>Pezizomycotina</taxon>
        <taxon>Sordariomycetes</taxon>
        <taxon>Hypocreomycetidae</taxon>
        <taxon>Microascales</taxon>
        <taxon>Microascaceae</taxon>
        <taxon>Cephalotrichum</taxon>
    </lineage>
</organism>
<dbReference type="PANTHER" id="PTHR11614">
    <property type="entry name" value="PHOSPHOLIPASE-RELATED"/>
    <property type="match status" value="1"/>
</dbReference>
<dbReference type="GO" id="GO:0006508">
    <property type="term" value="P:proteolysis"/>
    <property type="evidence" value="ECO:0007669"/>
    <property type="project" value="UniProtKB-KW"/>
</dbReference>
<keyword evidence="2" id="KW-0378">Hydrolase</keyword>
<sequence>MATETEGTFKIGDVSLYTKTWTSRLPRDQPTGPLKAKLVFVHGFSDHINRYNVLFRHLASSGVQVHGFDQRGWGRSVAEPSQRGLTGPTALVLSDLAAFISSHLPSPVPLFVMGHSMGGGEALALASAPEYEEIVRQVNGWVLEAPFLAFPEGEEPSALKVFLGRLVGRLLPRQHLVNKIPVEYLSRDPVAQKSTADDDLCHDTGTLEGLAGLLDRTSSLSSGKWTLSKNVKALFLGHGTVDKVTSYKASKGWFDAQEIPDAEFKSYEGCFHQLHDDLCRDEFNGDVSAWILKRVGSGDVAGAVSEATQEGAAKPEAKL</sequence>
<reference evidence="2" key="1">
    <citation type="submission" date="2018-03" db="EMBL/GenBank/DDBJ databases">
        <authorList>
            <person name="Guldener U."/>
        </authorList>
    </citation>
    <scope>NUCLEOTIDE SEQUENCE</scope>
</reference>
<evidence type="ECO:0000313" key="3">
    <source>
        <dbReference type="Proteomes" id="UP001187682"/>
    </source>
</evidence>
<dbReference type="Pfam" id="PF12146">
    <property type="entry name" value="Hydrolase_4"/>
    <property type="match status" value="1"/>
</dbReference>
<dbReference type="InterPro" id="IPR051044">
    <property type="entry name" value="MAG_DAG_Lipase"/>
</dbReference>
<dbReference type="InterPro" id="IPR022742">
    <property type="entry name" value="Hydrolase_4"/>
</dbReference>
<evidence type="ECO:0000313" key="2">
    <source>
        <dbReference type="EMBL" id="SPN98832.1"/>
    </source>
</evidence>
<dbReference type="EMBL" id="ONZQ02000002">
    <property type="protein sequence ID" value="SPN98832.1"/>
    <property type="molecule type" value="Genomic_DNA"/>
</dbReference>
<dbReference type="AlphaFoldDB" id="A0AAE8SSS0"/>
<keyword evidence="3" id="KW-1185">Reference proteome</keyword>
<dbReference type="Gene3D" id="3.40.50.1820">
    <property type="entry name" value="alpha/beta hydrolase"/>
    <property type="match status" value="1"/>
</dbReference>
<accession>A0AAE8SSS0</accession>
<name>A0AAE8SSS0_9PEZI</name>
<feature type="domain" description="Serine aminopeptidase S33" evidence="1">
    <location>
        <begin position="34"/>
        <end position="277"/>
    </location>
</feature>
<dbReference type="InterPro" id="IPR029058">
    <property type="entry name" value="AB_hydrolase_fold"/>
</dbReference>
<evidence type="ECO:0000259" key="1">
    <source>
        <dbReference type="Pfam" id="PF12146"/>
    </source>
</evidence>